<keyword evidence="5" id="KW-1185">Reference proteome</keyword>
<comment type="similarity">
    <text evidence="1">Belongs to the bacterial solute-binding protein 1 family.</text>
</comment>
<gene>
    <name evidence="4" type="ORF">KV110_25130</name>
</gene>
<proteinExistence type="inferred from homology"/>
<organism evidence="4 5">
    <name type="scientific">Nocardia iowensis</name>
    <dbReference type="NCBI Taxonomy" id="204891"/>
    <lineage>
        <taxon>Bacteria</taxon>
        <taxon>Bacillati</taxon>
        <taxon>Actinomycetota</taxon>
        <taxon>Actinomycetes</taxon>
        <taxon>Mycobacteriales</taxon>
        <taxon>Nocardiaceae</taxon>
        <taxon>Nocardia</taxon>
    </lineage>
</organism>
<keyword evidence="2" id="KW-0813">Transport</keyword>
<protein>
    <submittedName>
        <fullName evidence="4">Extracellular solute-binding protein</fullName>
    </submittedName>
</protein>
<keyword evidence="3" id="KW-0732">Signal</keyword>
<evidence type="ECO:0000313" key="4">
    <source>
        <dbReference type="EMBL" id="QXN88858.1"/>
    </source>
</evidence>
<accession>A0ABX8RH09</accession>
<dbReference type="PROSITE" id="PS51257">
    <property type="entry name" value="PROKAR_LIPOPROTEIN"/>
    <property type="match status" value="1"/>
</dbReference>
<dbReference type="EMBL" id="CP078145">
    <property type="protein sequence ID" value="QXN88858.1"/>
    <property type="molecule type" value="Genomic_DNA"/>
</dbReference>
<dbReference type="PANTHER" id="PTHR30061">
    <property type="entry name" value="MALTOSE-BINDING PERIPLASMIC PROTEIN"/>
    <property type="match status" value="1"/>
</dbReference>
<evidence type="ECO:0000256" key="1">
    <source>
        <dbReference type="ARBA" id="ARBA00008520"/>
    </source>
</evidence>
<dbReference type="Pfam" id="PF01547">
    <property type="entry name" value="SBP_bac_1"/>
    <property type="match status" value="1"/>
</dbReference>
<name>A0ABX8RH09_NOCIO</name>
<sequence length="439" mass="46682">MLHREFRPRAVGGSVRRALTFGAALFLLAGCAPVQSGPAGSGGDERTGTVRVWLFDEANRAPKETVVNEAIAEFRATRPNVEVDVQWVPVAGRAEKFAGAFNDPASAPDLAEFGNTDLAGYAVTGAFADLGDDLASWPEGKDIDPSVLETAKSGGKIYGLPWYTGMRALYYRTDVFAELGLRPPATLAELTDTARRIRAKRPDLYGISVGGKYTYAMLPFLWAHGGEIAEYDGTMWNSTVNSDRATEGIIRYAELIHDDICPAAQCADFTGTQSVQAFAGGKAAMTIGGDFSRKAMDQGAVKDKYAVMPLPGTETGSIAPAFAGGNLLGVFRASMRRGLAMDFVELLGSAKYQEKMYLAMGNLPTLSGVQQKLAANDPFLAPFVETLRAGTKFVPSTPAWSKIDSQNVLPTAVQQIATGAKQPSAALAAAAAAMNKAFR</sequence>
<evidence type="ECO:0000256" key="3">
    <source>
        <dbReference type="ARBA" id="ARBA00022729"/>
    </source>
</evidence>
<dbReference type="Proteomes" id="UP000694257">
    <property type="component" value="Chromosome"/>
</dbReference>
<dbReference type="InterPro" id="IPR006059">
    <property type="entry name" value="SBP"/>
</dbReference>
<dbReference type="PANTHER" id="PTHR30061:SF50">
    <property type="entry name" value="MALTOSE_MALTODEXTRIN-BINDING PERIPLASMIC PROTEIN"/>
    <property type="match status" value="1"/>
</dbReference>
<reference evidence="4 5" key="1">
    <citation type="submission" date="2021-07" db="EMBL/GenBank/DDBJ databases">
        <title>Whole Genome Sequence of Nocardia Iowensis.</title>
        <authorList>
            <person name="Lamm A."/>
            <person name="Collins-Fairclough A.M."/>
            <person name="Bunk B."/>
            <person name="Sproer C."/>
        </authorList>
    </citation>
    <scope>NUCLEOTIDE SEQUENCE [LARGE SCALE GENOMIC DNA]</scope>
    <source>
        <strain evidence="4 5">NRRL 5646</strain>
    </source>
</reference>
<evidence type="ECO:0000256" key="2">
    <source>
        <dbReference type="ARBA" id="ARBA00022448"/>
    </source>
</evidence>
<evidence type="ECO:0000313" key="5">
    <source>
        <dbReference type="Proteomes" id="UP000694257"/>
    </source>
</evidence>